<evidence type="ECO:0000313" key="3">
    <source>
        <dbReference type="Proteomes" id="UP000050523"/>
    </source>
</evidence>
<feature type="compositionally biased region" description="Basic and acidic residues" evidence="1">
    <location>
        <begin position="40"/>
        <end position="55"/>
    </location>
</feature>
<feature type="region of interest" description="Disordered" evidence="1">
    <location>
        <begin position="1"/>
        <end position="57"/>
    </location>
</feature>
<feature type="region of interest" description="Disordered" evidence="1">
    <location>
        <begin position="179"/>
        <end position="202"/>
    </location>
</feature>
<dbReference type="EMBL" id="LJRO01000305">
    <property type="protein sequence ID" value="KPY96811.1"/>
    <property type="molecule type" value="Genomic_DNA"/>
</dbReference>
<feature type="compositionally biased region" description="Polar residues" evidence="1">
    <location>
        <begin position="109"/>
        <end position="118"/>
    </location>
</feature>
<dbReference type="Proteomes" id="UP000050523">
    <property type="component" value="Unassembled WGS sequence"/>
</dbReference>
<feature type="region of interest" description="Disordered" evidence="1">
    <location>
        <begin position="81"/>
        <end position="118"/>
    </location>
</feature>
<evidence type="ECO:0000313" key="2">
    <source>
        <dbReference type="EMBL" id="KPY96811.1"/>
    </source>
</evidence>
<gene>
    <name evidence="2" type="ORF">ALO43_02244</name>
</gene>
<evidence type="ECO:0000256" key="1">
    <source>
        <dbReference type="SAM" id="MobiDB-lite"/>
    </source>
</evidence>
<reference evidence="2 3" key="1">
    <citation type="submission" date="2015-09" db="EMBL/GenBank/DDBJ databases">
        <title>Genome announcement of multiple Pseudomonas syringae strains.</title>
        <authorList>
            <person name="Thakur S."/>
            <person name="Wang P.W."/>
            <person name="Gong Y."/>
            <person name="Weir B.S."/>
            <person name="Guttman D.S."/>
        </authorList>
    </citation>
    <scope>NUCLEOTIDE SEQUENCE [LARGE SCALE GENOMIC DNA]</scope>
    <source>
        <strain evidence="2 3">ICMP9151</strain>
    </source>
</reference>
<protein>
    <submittedName>
        <fullName evidence="2">Uncharacterized protein</fullName>
    </submittedName>
</protein>
<dbReference type="AlphaFoldDB" id="A0AA40TUH5"/>
<name>A0AA40TUH5_9PSED</name>
<feature type="compositionally biased region" description="Basic and acidic residues" evidence="1">
    <location>
        <begin position="179"/>
        <end position="201"/>
    </location>
</feature>
<comment type="caution">
    <text evidence="2">The sequence shown here is derived from an EMBL/GenBank/DDBJ whole genome shotgun (WGS) entry which is preliminary data.</text>
</comment>
<proteinExistence type="predicted"/>
<feature type="region of interest" description="Disordered" evidence="1">
    <location>
        <begin position="263"/>
        <end position="292"/>
    </location>
</feature>
<accession>A0AA40TUH5</accession>
<feature type="compositionally biased region" description="Basic and acidic residues" evidence="1">
    <location>
        <begin position="83"/>
        <end position="92"/>
    </location>
</feature>
<organism evidence="2 3">
    <name type="scientific">Pseudomonas tremae</name>
    <dbReference type="NCBI Taxonomy" id="200454"/>
    <lineage>
        <taxon>Bacteria</taxon>
        <taxon>Pseudomonadati</taxon>
        <taxon>Pseudomonadota</taxon>
        <taxon>Gammaproteobacteria</taxon>
        <taxon>Pseudomonadales</taxon>
        <taxon>Pseudomonadaceae</taxon>
        <taxon>Pseudomonas</taxon>
    </lineage>
</organism>
<sequence>MMKASRSISAPKATEVLADDSKRKDKNAGSLASDAGSRGAPDKKSDEKSGSRLDKATSAVNFASSLVNAGTKSYTAHQTLSDGLHKANKPEQENVTFASSDERAELQSPAVSQVSADQKSGSLAAFADLLTQLRSTATRLLDDISAKPVPQVAINRHDTPPPPEKEYPGVVNADGSIIETEKDLSDKPSDASGRPRGDTRTAEQIIDANPILKNLGDQKDIKRTEAYARIGDWTQNNADPKARADAAYNAAKVLNWINSSDQADGAPRQCTNDSDLQGITHDGDARHGTEAGNWKDFVEQGYAALKGDHRLDKANDSHVRPDGSNKDNFQAFAGEAGKKLWPLPAASNVLVAVGDSKGGLTGALKAGAGAAAQTGIAAAEGAAGGVKGGRASSASVVALGAAGAMSESQAAPDSVKTIAGMV</sequence>